<evidence type="ECO:0000313" key="2">
    <source>
        <dbReference type="EMBL" id="HAZ29334.1"/>
    </source>
</evidence>
<protein>
    <submittedName>
        <fullName evidence="2">Bifunctional RNase H/acid phosphatase</fullName>
    </submittedName>
</protein>
<dbReference type="AlphaFoldDB" id="A0A351JSR4"/>
<dbReference type="InterPro" id="IPR036397">
    <property type="entry name" value="RNaseH_sf"/>
</dbReference>
<organism evidence="2 3">
    <name type="scientific">candidate division WWE3 bacterium</name>
    <dbReference type="NCBI Taxonomy" id="2053526"/>
    <lineage>
        <taxon>Bacteria</taxon>
        <taxon>Katanobacteria</taxon>
    </lineage>
</organism>
<comment type="caution">
    <text evidence="2">The sequence shown here is derived from an EMBL/GenBank/DDBJ whole genome shotgun (WGS) entry which is preliminary data.</text>
</comment>
<dbReference type="GO" id="GO:0003676">
    <property type="term" value="F:nucleic acid binding"/>
    <property type="evidence" value="ECO:0007669"/>
    <property type="project" value="InterPro"/>
</dbReference>
<dbReference type="PANTHER" id="PTHR48475:SF1">
    <property type="entry name" value="RNASE H TYPE-1 DOMAIN-CONTAINING PROTEIN"/>
    <property type="match status" value="1"/>
</dbReference>
<accession>A0A351JSR4</accession>
<dbReference type="EMBL" id="DNHX01000008">
    <property type="protein sequence ID" value="HAZ29334.1"/>
    <property type="molecule type" value="Genomic_DNA"/>
</dbReference>
<sequence>DGGARGNPGPGACGAVLKDSNGIILEKRGKYLGVVTNNQAEYEGIILGMELALDRKVDCVEFLLDSELIVKQLVGLYRVKEPKLIPMYQRTKNLEARLREVHYRAVPREKNKDADAVVNKVLDAHTKQ</sequence>
<evidence type="ECO:0000313" key="3">
    <source>
        <dbReference type="Proteomes" id="UP000264072"/>
    </source>
</evidence>
<name>A0A351JSR4_UNCKA</name>
<dbReference type="InterPro" id="IPR012337">
    <property type="entry name" value="RNaseH-like_sf"/>
</dbReference>
<gene>
    <name evidence="2" type="ORF">DCY43_01075</name>
</gene>
<dbReference type="PANTHER" id="PTHR48475">
    <property type="entry name" value="RIBONUCLEASE H"/>
    <property type="match status" value="1"/>
</dbReference>
<dbReference type="SUPFAM" id="SSF53098">
    <property type="entry name" value="Ribonuclease H-like"/>
    <property type="match status" value="1"/>
</dbReference>
<feature type="non-terminal residue" evidence="2">
    <location>
        <position position="1"/>
    </location>
</feature>
<dbReference type="GO" id="GO:0004523">
    <property type="term" value="F:RNA-DNA hybrid ribonuclease activity"/>
    <property type="evidence" value="ECO:0007669"/>
    <property type="project" value="InterPro"/>
</dbReference>
<dbReference type="Gene3D" id="3.30.420.10">
    <property type="entry name" value="Ribonuclease H-like superfamily/Ribonuclease H"/>
    <property type="match status" value="1"/>
</dbReference>
<reference evidence="2 3" key="1">
    <citation type="journal article" date="2018" name="Nat. Biotechnol.">
        <title>A standardized bacterial taxonomy based on genome phylogeny substantially revises the tree of life.</title>
        <authorList>
            <person name="Parks D.H."/>
            <person name="Chuvochina M."/>
            <person name="Waite D.W."/>
            <person name="Rinke C."/>
            <person name="Skarshewski A."/>
            <person name="Chaumeil P.A."/>
            <person name="Hugenholtz P."/>
        </authorList>
    </citation>
    <scope>NUCLEOTIDE SEQUENCE [LARGE SCALE GENOMIC DNA]</scope>
    <source>
        <strain evidence="2">UBA10185</strain>
    </source>
</reference>
<dbReference type="PROSITE" id="PS50879">
    <property type="entry name" value="RNASE_H_1"/>
    <property type="match status" value="1"/>
</dbReference>
<evidence type="ECO:0000259" key="1">
    <source>
        <dbReference type="PROSITE" id="PS50879"/>
    </source>
</evidence>
<dbReference type="CDD" id="cd09279">
    <property type="entry name" value="RNase_HI_like"/>
    <property type="match status" value="1"/>
</dbReference>
<feature type="domain" description="RNase H type-1" evidence="1">
    <location>
        <begin position="1"/>
        <end position="128"/>
    </location>
</feature>
<dbReference type="InterPro" id="IPR002156">
    <property type="entry name" value="RNaseH_domain"/>
</dbReference>
<dbReference type="Pfam" id="PF13456">
    <property type="entry name" value="RVT_3"/>
    <property type="match status" value="1"/>
</dbReference>
<proteinExistence type="predicted"/>
<dbReference type="Proteomes" id="UP000264072">
    <property type="component" value="Unassembled WGS sequence"/>
</dbReference>